<proteinExistence type="predicted"/>
<evidence type="ECO:0000313" key="3">
    <source>
        <dbReference type="Proteomes" id="UP000615446"/>
    </source>
</evidence>
<comment type="caution">
    <text evidence="2">The sequence shown here is derived from an EMBL/GenBank/DDBJ whole genome shotgun (WGS) entry which is preliminary data.</text>
</comment>
<dbReference type="EMBL" id="BLAL01000306">
    <property type="protein sequence ID" value="GET02237.1"/>
    <property type="molecule type" value="Genomic_DNA"/>
</dbReference>
<protein>
    <submittedName>
        <fullName evidence="2">Uncharacterized protein</fullName>
    </submittedName>
</protein>
<dbReference type="Proteomes" id="UP000615446">
    <property type="component" value="Unassembled WGS sequence"/>
</dbReference>
<name>A0A8H3MDB7_9GLOM</name>
<dbReference type="AlphaFoldDB" id="A0A8H3MDB7"/>
<reference evidence="2" key="1">
    <citation type="submission" date="2019-10" db="EMBL/GenBank/DDBJ databases">
        <title>Conservation and host-specific expression of non-tandemly repeated heterogenous ribosome RNA gene in arbuscular mycorrhizal fungi.</title>
        <authorList>
            <person name="Maeda T."/>
            <person name="Kobayashi Y."/>
            <person name="Nakagawa T."/>
            <person name="Ezawa T."/>
            <person name="Yamaguchi K."/>
            <person name="Bino T."/>
            <person name="Nishimoto Y."/>
            <person name="Shigenobu S."/>
            <person name="Kawaguchi M."/>
        </authorList>
    </citation>
    <scope>NUCLEOTIDE SEQUENCE</scope>
    <source>
        <strain evidence="2">HR1</strain>
    </source>
</reference>
<feature type="region of interest" description="Disordered" evidence="1">
    <location>
        <begin position="71"/>
        <end position="92"/>
    </location>
</feature>
<organism evidence="2 3">
    <name type="scientific">Rhizophagus clarus</name>
    <dbReference type="NCBI Taxonomy" id="94130"/>
    <lineage>
        <taxon>Eukaryota</taxon>
        <taxon>Fungi</taxon>
        <taxon>Fungi incertae sedis</taxon>
        <taxon>Mucoromycota</taxon>
        <taxon>Glomeromycotina</taxon>
        <taxon>Glomeromycetes</taxon>
        <taxon>Glomerales</taxon>
        <taxon>Glomeraceae</taxon>
        <taxon>Rhizophagus</taxon>
    </lineage>
</organism>
<accession>A0A8H3MDB7</accession>
<evidence type="ECO:0000256" key="1">
    <source>
        <dbReference type="SAM" id="MobiDB-lite"/>
    </source>
</evidence>
<evidence type="ECO:0000313" key="2">
    <source>
        <dbReference type="EMBL" id="GET02237.1"/>
    </source>
</evidence>
<sequence length="170" mass="19651">MERRSDRILIDERKNRNEEYHNFGRNRLEFWNGIATKTNDQYGTNFKRKTCESLAVEGQEEIELGLDKMGEALHTRSESQSHPFPAPPLPRNEDGDTLISIGRRIIPNNSSTDIHHPINYLFSSEDIGSKIKSWKKVNISSFLMKNHNQPEITHAIRKVVVEDLQSCIVH</sequence>
<gene>
    <name evidence="2" type="ORF">RCL2_002862100</name>
</gene>